<evidence type="ECO:0000256" key="2">
    <source>
        <dbReference type="ARBA" id="ARBA00022741"/>
    </source>
</evidence>
<feature type="domain" description="ATP-grasp" evidence="5">
    <location>
        <begin position="113"/>
        <end position="309"/>
    </location>
</feature>
<comment type="caution">
    <text evidence="6">The sequence shown here is derived from an EMBL/GenBank/DDBJ whole genome shotgun (WGS) entry which is preliminary data.</text>
</comment>
<keyword evidence="2 4" id="KW-0547">Nucleotide-binding</keyword>
<proteinExistence type="predicted"/>
<name>A0ABW9HTH4_9ACTN</name>
<dbReference type="PANTHER" id="PTHR43585">
    <property type="entry name" value="FUMIPYRROLE BIOSYNTHESIS PROTEIN C"/>
    <property type="match status" value="1"/>
</dbReference>
<dbReference type="Pfam" id="PF13535">
    <property type="entry name" value="ATP-grasp_4"/>
    <property type="match status" value="1"/>
</dbReference>
<gene>
    <name evidence="6" type="ORF">ACKI18_18690</name>
</gene>
<dbReference type="Gene3D" id="3.30.470.20">
    <property type="entry name" value="ATP-grasp fold, B domain"/>
    <property type="match status" value="1"/>
</dbReference>
<evidence type="ECO:0000259" key="5">
    <source>
        <dbReference type="PROSITE" id="PS50975"/>
    </source>
</evidence>
<dbReference type="PROSITE" id="PS50975">
    <property type="entry name" value="ATP_GRASP"/>
    <property type="match status" value="1"/>
</dbReference>
<evidence type="ECO:0000313" key="6">
    <source>
        <dbReference type="EMBL" id="MFM9610728.1"/>
    </source>
</evidence>
<evidence type="ECO:0000256" key="3">
    <source>
        <dbReference type="ARBA" id="ARBA00022840"/>
    </source>
</evidence>
<dbReference type="EMBL" id="JBJVNI010000009">
    <property type="protein sequence ID" value="MFM9610728.1"/>
    <property type="molecule type" value="Genomic_DNA"/>
</dbReference>
<dbReference type="PANTHER" id="PTHR43585:SF2">
    <property type="entry name" value="ATP-GRASP ENZYME FSQD"/>
    <property type="match status" value="1"/>
</dbReference>
<evidence type="ECO:0000256" key="1">
    <source>
        <dbReference type="ARBA" id="ARBA00022598"/>
    </source>
</evidence>
<dbReference type="SUPFAM" id="SSF56059">
    <property type="entry name" value="Glutathione synthetase ATP-binding domain-like"/>
    <property type="match status" value="1"/>
</dbReference>
<dbReference type="Proteomes" id="UP001631957">
    <property type="component" value="Unassembled WGS sequence"/>
</dbReference>
<keyword evidence="1" id="KW-0436">Ligase</keyword>
<reference evidence="6 7" key="1">
    <citation type="submission" date="2024-12" db="EMBL/GenBank/DDBJ databases">
        <title>Forecasting of Potato common scab and diversities of Pathogenic streptomyces spp. in china.</title>
        <authorList>
            <person name="Handique U."/>
            <person name="Wu J."/>
        </authorList>
    </citation>
    <scope>NUCLEOTIDE SEQUENCE [LARGE SCALE GENOMIC DNA]</scope>
    <source>
        <strain evidence="6 7">ZRIMU1530</strain>
    </source>
</reference>
<keyword evidence="3 4" id="KW-0067">ATP-binding</keyword>
<sequence>MSAFQVAVVDAFGTSHRYVDAFAAAGGEVVHVHSTPGLLPGVAPVDPARFSHTLHHEPDLDALTGRLAALRPRAVLPGRESGVELADALSERLGLPTNGTALSAGRRDKYVQIELLRAAGVPAARQLRTDDEDRLRTWHTALGKAAVVKPLRGALGHGVTFCDTPEDSAAALKALRNTVSAFGEPITEIVAQEYLIGAEYIVNTVSCDGVHHVTDVWSTDRVTANGVRDLVVAQILLRSDDPSVTRLVPYARQVLGALGVRYGPAHLEIKLTPDGPRLVEAGARPSGLPYHVADAIGEGQLEWAVDAYVRPDRFLARAGTPYDRRTAAAWAALVSPASGRLVAYRALDEVRALESLRELTLLVRPGEDIVATTWDLAYPAVLSLRHPVEAVLRRDLNTLRYLDGAGMYEIAPHVTAGNALP</sequence>
<dbReference type="InterPro" id="IPR011761">
    <property type="entry name" value="ATP-grasp"/>
</dbReference>
<evidence type="ECO:0000256" key="4">
    <source>
        <dbReference type="PROSITE-ProRule" id="PRU00409"/>
    </source>
</evidence>
<accession>A0ABW9HTH4</accession>
<protein>
    <submittedName>
        <fullName evidence="6">ATP-grasp domain-containing protein</fullName>
    </submittedName>
</protein>
<organism evidence="6 7">
    <name type="scientific">Streptomyces niveiscabiei</name>
    <dbReference type="NCBI Taxonomy" id="164115"/>
    <lineage>
        <taxon>Bacteria</taxon>
        <taxon>Bacillati</taxon>
        <taxon>Actinomycetota</taxon>
        <taxon>Actinomycetes</taxon>
        <taxon>Kitasatosporales</taxon>
        <taxon>Streptomycetaceae</taxon>
        <taxon>Streptomyces</taxon>
    </lineage>
</organism>
<dbReference type="InterPro" id="IPR052032">
    <property type="entry name" value="ATP-dep_AA_Ligase"/>
</dbReference>
<keyword evidence="7" id="KW-1185">Reference proteome</keyword>
<evidence type="ECO:0000313" key="7">
    <source>
        <dbReference type="Proteomes" id="UP001631957"/>
    </source>
</evidence>
<dbReference type="RefSeq" id="WP_109363435.1">
    <property type="nucleotide sequence ID" value="NZ_JBJVNI010000009.1"/>
</dbReference>